<evidence type="ECO:0000313" key="2">
    <source>
        <dbReference type="EMBL" id="KAK3870356.1"/>
    </source>
</evidence>
<sequence>MNKRLACPALPFPATTTTTALHTSFLCLALLNSVSPVHSTHSFLSPPSPYFLARPFSPSDLCPFLSSVIFSIPSLLSRPFHPFSTPIYYKNRVKYGAGWMEGWG</sequence>
<gene>
    <name evidence="2" type="ORF">Pcinc_024408</name>
</gene>
<keyword evidence="3" id="KW-1185">Reference proteome</keyword>
<organism evidence="2 3">
    <name type="scientific">Petrolisthes cinctipes</name>
    <name type="common">Flat porcelain crab</name>
    <dbReference type="NCBI Taxonomy" id="88211"/>
    <lineage>
        <taxon>Eukaryota</taxon>
        <taxon>Metazoa</taxon>
        <taxon>Ecdysozoa</taxon>
        <taxon>Arthropoda</taxon>
        <taxon>Crustacea</taxon>
        <taxon>Multicrustacea</taxon>
        <taxon>Malacostraca</taxon>
        <taxon>Eumalacostraca</taxon>
        <taxon>Eucarida</taxon>
        <taxon>Decapoda</taxon>
        <taxon>Pleocyemata</taxon>
        <taxon>Anomura</taxon>
        <taxon>Galatheoidea</taxon>
        <taxon>Porcellanidae</taxon>
        <taxon>Petrolisthes</taxon>
    </lineage>
</organism>
<evidence type="ECO:0000256" key="1">
    <source>
        <dbReference type="SAM" id="SignalP"/>
    </source>
</evidence>
<evidence type="ECO:0000313" key="3">
    <source>
        <dbReference type="Proteomes" id="UP001286313"/>
    </source>
</evidence>
<comment type="caution">
    <text evidence="2">The sequence shown here is derived from an EMBL/GenBank/DDBJ whole genome shotgun (WGS) entry which is preliminary data.</text>
</comment>
<reference evidence="2" key="1">
    <citation type="submission" date="2023-10" db="EMBL/GenBank/DDBJ databases">
        <title>Genome assemblies of two species of porcelain crab, Petrolisthes cinctipes and Petrolisthes manimaculis (Anomura: Porcellanidae).</title>
        <authorList>
            <person name="Angst P."/>
        </authorList>
    </citation>
    <scope>NUCLEOTIDE SEQUENCE</scope>
    <source>
        <strain evidence="2">PB745_01</strain>
        <tissue evidence="2">Gill</tissue>
    </source>
</reference>
<accession>A0AAE1FAZ6</accession>
<dbReference type="Proteomes" id="UP001286313">
    <property type="component" value="Unassembled WGS sequence"/>
</dbReference>
<name>A0AAE1FAZ6_PETCI</name>
<keyword evidence="1" id="KW-0732">Signal</keyword>
<feature type="chain" id="PRO_5042241399" evidence="1">
    <location>
        <begin position="40"/>
        <end position="104"/>
    </location>
</feature>
<protein>
    <submittedName>
        <fullName evidence="2">Uncharacterized protein</fullName>
    </submittedName>
</protein>
<dbReference type="AlphaFoldDB" id="A0AAE1FAZ6"/>
<feature type="signal peptide" evidence="1">
    <location>
        <begin position="1"/>
        <end position="39"/>
    </location>
</feature>
<dbReference type="EMBL" id="JAWQEG010002681">
    <property type="protein sequence ID" value="KAK3870356.1"/>
    <property type="molecule type" value="Genomic_DNA"/>
</dbReference>
<proteinExistence type="predicted"/>